<accession>A0A314ZM01</accession>
<dbReference type="AlphaFoldDB" id="A0A314ZM01"/>
<reference evidence="2 3" key="1">
    <citation type="submission" date="2018-02" db="EMBL/GenBank/DDBJ databases">
        <title>Draft genome of wild Prunus yedoensis var. nudiflora.</title>
        <authorList>
            <person name="Baek S."/>
            <person name="Kim J.-H."/>
            <person name="Choi K."/>
            <person name="Kim G.-B."/>
            <person name="Cho A."/>
            <person name="Jang H."/>
            <person name="Shin C.-H."/>
            <person name="Yu H.-J."/>
            <person name="Mun J.-H."/>
        </authorList>
    </citation>
    <scope>NUCLEOTIDE SEQUENCE [LARGE SCALE GENOMIC DNA]</scope>
    <source>
        <strain evidence="3">cv. Jeju island</strain>
        <tissue evidence="2">Leaf</tissue>
    </source>
</reference>
<dbReference type="Proteomes" id="UP000250321">
    <property type="component" value="Unassembled WGS sequence"/>
</dbReference>
<dbReference type="STRING" id="2094558.A0A314ZM01"/>
<protein>
    <submittedName>
        <fullName evidence="2">Putative F-box/FBD/LRR-repeat protein</fullName>
    </submittedName>
</protein>
<dbReference type="InterPro" id="IPR032675">
    <property type="entry name" value="LRR_dom_sf"/>
</dbReference>
<organism evidence="2 3">
    <name type="scientific">Prunus yedoensis var. nudiflora</name>
    <dbReference type="NCBI Taxonomy" id="2094558"/>
    <lineage>
        <taxon>Eukaryota</taxon>
        <taxon>Viridiplantae</taxon>
        <taxon>Streptophyta</taxon>
        <taxon>Embryophyta</taxon>
        <taxon>Tracheophyta</taxon>
        <taxon>Spermatophyta</taxon>
        <taxon>Magnoliopsida</taxon>
        <taxon>eudicotyledons</taxon>
        <taxon>Gunneridae</taxon>
        <taxon>Pentapetalae</taxon>
        <taxon>rosids</taxon>
        <taxon>fabids</taxon>
        <taxon>Rosales</taxon>
        <taxon>Rosaceae</taxon>
        <taxon>Amygdaloideae</taxon>
        <taxon>Amygdaleae</taxon>
        <taxon>Prunus</taxon>
    </lineage>
</organism>
<evidence type="ECO:0000259" key="1">
    <source>
        <dbReference type="Pfam" id="PF08387"/>
    </source>
</evidence>
<sequence>MFFKWITCSCKCIKKLELLRIGGIQNITIESSSLENFRPRRHYNDPLHFNISGEKLETIDVELWPTYRREPNSNSLKVFAPNLKHLKWKGSVGNVQNLGKLMSLEKVELLLRHEGNQFDTVIEVLCNISWPKVVIISKETIKAMFQEGSMGAPILDNICDLSVHCISLNDDFVPAAGSLLRGMPNLNILCVRRAGTWIDAETSESCGFGMEYWKLQNLAFLHQLKEVTIEYSDNGSNEIEFARYILEHAQNLKKIVIVLNCETMRSKVVAEIVSRSKMISTAAVMIRVEAH</sequence>
<dbReference type="InterPro" id="IPR006566">
    <property type="entry name" value="FBD"/>
</dbReference>
<gene>
    <name evidence="2" type="ORF">Pyn_30451</name>
</gene>
<dbReference type="EMBL" id="PJQY01000059">
    <property type="protein sequence ID" value="PQQ19730.1"/>
    <property type="molecule type" value="Genomic_DNA"/>
</dbReference>
<dbReference type="Pfam" id="PF08387">
    <property type="entry name" value="FBD"/>
    <property type="match status" value="1"/>
</dbReference>
<evidence type="ECO:0000313" key="3">
    <source>
        <dbReference type="Proteomes" id="UP000250321"/>
    </source>
</evidence>
<dbReference type="OrthoDB" id="1166680at2759"/>
<dbReference type="PANTHER" id="PTHR31900">
    <property type="entry name" value="F-BOX/RNI SUPERFAMILY PROTEIN-RELATED"/>
    <property type="match status" value="1"/>
</dbReference>
<proteinExistence type="predicted"/>
<name>A0A314ZM01_PRUYE</name>
<keyword evidence="3" id="KW-1185">Reference proteome</keyword>
<dbReference type="InterPro" id="IPR050232">
    <property type="entry name" value="FBL13/AtMIF1-like"/>
</dbReference>
<dbReference type="Gene3D" id="3.80.10.10">
    <property type="entry name" value="Ribonuclease Inhibitor"/>
    <property type="match status" value="1"/>
</dbReference>
<feature type="domain" description="FBD" evidence="1">
    <location>
        <begin position="220"/>
        <end position="257"/>
    </location>
</feature>
<evidence type="ECO:0000313" key="2">
    <source>
        <dbReference type="EMBL" id="PQQ19730.1"/>
    </source>
</evidence>
<comment type="caution">
    <text evidence="2">The sequence shown here is derived from an EMBL/GenBank/DDBJ whole genome shotgun (WGS) entry which is preliminary data.</text>
</comment>
<dbReference type="PANTHER" id="PTHR31900:SF30">
    <property type="entry name" value="SUPERFAMILY PROTEIN, PUTATIVE-RELATED"/>
    <property type="match status" value="1"/>
</dbReference>